<dbReference type="InterPro" id="IPR032675">
    <property type="entry name" value="LRR_dom_sf"/>
</dbReference>
<dbReference type="Gene3D" id="3.80.10.10">
    <property type="entry name" value="Ribonuclease Inhibitor"/>
    <property type="match status" value="1"/>
</dbReference>
<accession>A0A0L0CJP7</accession>
<feature type="region of interest" description="Disordered" evidence="1">
    <location>
        <begin position="336"/>
        <end position="410"/>
    </location>
</feature>
<evidence type="ECO:0000256" key="1">
    <source>
        <dbReference type="SAM" id="MobiDB-lite"/>
    </source>
</evidence>
<dbReference type="SUPFAM" id="SSF81383">
    <property type="entry name" value="F-box domain"/>
    <property type="match status" value="1"/>
</dbReference>
<dbReference type="Proteomes" id="UP000037069">
    <property type="component" value="Unassembled WGS sequence"/>
</dbReference>
<feature type="domain" description="F-box" evidence="2">
    <location>
        <begin position="86"/>
        <end position="132"/>
    </location>
</feature>
<feature type="compositionally biased region" description="Basic and acidic residues" evidence="1">
    <location>
        <begin position="396"/>
        <end position="410"/>
    </location>
</feature>
<dbReference type="OrthoDB" id="9856535at2759"/>
<keyword evidence="4" id="KW-1185">Reference proteome</keyword>
<dbReference type="AlphaFoldDB" id="A0A0L0CJP7"/>
<dbReference type="EMBL" id="JRES01000310">
    <property type="protein sequence ID" value="KNC32427.1"/>
    <property type="molecule type" value="Genomic_DNA"/>
</dbReference>
<comment type="caution">
    <text evidence="3">The sequence shown here is derived from an EMBL/GenBank/DDBJ whole genome shotgun (WGS) entry which is preliminary data.</text>
</comment>
<proteinExistence type="predicted"/>
<dbReference type="SUPFAM" id="SSF52047">
    <property type="entry name" value="RNI-like"/>
    <property type="match status" value="1"/>
</dbReference>
<feature type="compositionally biased region" description="Polar residues" evidence="1">
    <location>
        <begin position="1"/>
        <end position="19"/>
    </location>
</feature>
<feature type="region of interest" description="Disordered" evidence="1">
    <location>
        <begin position="422"/>
        <end position="466"/>
    </location>
</feature>
<evidence type="ECO:0000313" key="3">
    <source>
        <dbReference type="EMBL" id="KNC32427.1"/>
    </source>
</evidence>
<feature type="compositionally biased region" description="Low complexity" evidence="1">
    <location>
        <begin position="347"/>
        <end position="362"/>
    </location>
</feature>
<dbReference type="Gene3D" id="1.20.1280.50">
    <property type="match status" value="1"/>
</dbReference>
<feature type="compositionally biased region" description="Polar residues" evidence="1">
    <location>
        <begin position="337"/>
        <end position="346"/>
    </location>
</feature>
<dbReference type="OMA" id="FEPYYIM"/>
<feature type="compositionally biased region" description="Polar residues" evidence="1">
    <location>
        <begin position="378"/>
        <end position="395"/>
    </location>
</feature>
<sequence length="695" mass="78202">MDNLTTDNVNDDSICNPETSNKRKRHYSSTQIESSDESPKKKIATTTSASHIDNVNATYIKNGGGGAEDDHPQHETINIGNGEESQFFLEELCDEVLYEIFKFLDTWSLMALMNVCKRFQKFVLDKRLWENIDLSQEPLPLGILEDMLERSHDKTKSIKLRGPSPSQHIEGEIQHFNKTILNSLTTRCTKLVILELYGVTLDFNQIALKDFPQTLKRLVLNTCNVRVVSNKSLFTGIDTILVNLEELAIENNSWFDPYYVMPLSKLPVLRYLSLKGCWLMQEFIPYGSIAARHGFKQLEVLDLRDTPLNDSDLQCFNTIETLKEIYLQCPEEEEDSISMQAVSSSGTQSEMSNNQESNSSTNFDILSEMPSTSSTSSENANCSLNSETPSTSRSLTDTERSEDISEKTDDSLNTSASLYFTDSESASSSSSSSSASPKSNSVAENNAAATSSAPSTLSQGLSLSPNIVPLVGTNVPTRSRFLPRPDHIFYLNVRNRISIDCSHINVRDQNIVRPLRRPRPPQQQQQNQQQQSPPPVIEQLMRHNMFWDIVNPLGRVVGVGGPDRLFGEENGAEYHLNLFSLSSSYRQQSRGTISDRGVCCFGRTRQPVQQGVIWIRFNNRPYENRFERFSVRDYKSVTDVSLQHLVQCSPHLIFLDVSGTSVTLEGLQRFKELKPECKVVAEHLLGMTKTEATVT</sequence>
<feature type="compositionally biased region" description="Polar residues" evidence="1">
    <location>
        <begin position="456"/>
        <end position="465"/>
    </location>
</feature>
<dbReference type="SMART" id="SM00256">
    <property type="entry name" value="FBOX"/>
    <property type="match status" value="1"/>
</dbReference>
<gene>
    <name evidence="3" type="ORF">FF38_04983</name>
</gene>
<dbReference type="InterPro" id="IPR001810">
    <property type="entry name" value="F-box_dom"/>
</dbReference>
<dbReference type="PROSITE" id="PS50181">
    <property type="entry name" value="FBOX"/>
    <property type="match status" value="1"/>
</dbReference>
<reference evidence="3 4" key="1">
    <citation type="journal article" date="2015" name="Nat. Commun.">
        <title>Lucilia cuprina genome unlocks parasitic fly biology to underpin future interventions.</title>
        <authorList>
            <person name="Anstead C.A."/>
            <person name="Korhonen P.K."/>
            <person name="Young N.D."/>
            <person name="Hall R.S."/>
            <person name="Jex A.R."/>
            <person name="Murali S.C."/>
            <person name="Hughes D.S."/>
            <person name="Lee S.F."/>
            <person name="Perry T."/>
            <person name="Stroehlein A.J."/>
            <person name="Ansell B.R."/>
            <person name="Breugelmans B."/>
            <person name="Hofmann A."/>
            <person name="Qu J."/>
            <person name="Dugan S."/>
            <person name="Lee S.L."/>
            <person name="Chao H."/>
            <person name="Dinh H."/>
            <person name="Han Y."/>
            <person name="Doddapaneni H.V."/>
            <person name="Worley K.C."/>
            <person name="Muzny D.M."/>
            <person name="Ioannidis P."/>
            <person name="Waterhouse R.M."/>
            <person name="Zdobnov E.M."/>
            <person name="James P.J."/>
            <person name="Bagnall N.H."/>
            <person name="Kotze A.C."/>
            <person name="Gibbs R.A."/>
            <person name="Richards S."/>
            <person name="Batterham P."/>
            <person name="Gasser R.B."/>
        </authorList>
    </citation>
    <scope>NUCLEOTIDE SEQUENCE [LARGE SCALE GENOMIC DNA]</scope>
    <source>
        <strain evidence="3 4">LS</strain>
        <tissue evidence="3">Full body</tissue>
    </source>
</reference>
<name>A0A0L0CJP7_LUCCU</name>
<evidence type="ECO:0000259" key="2">
    <source>
        <dbReference type="PROSITE" id="PS50181"/>
    </source>
</evidence>
<dbReference type="InterPro" id="IPR036047">
    <property type="entry name" value="F-box-like_dom_sf"/>
</dbReference>
<feature type="region of interest" description="Disordered" evidence="1">
    <location>
        <begin position="1"/>
        <end position="46"/>
    </location>
</feature>
<feature type="compositionally biased region" description="Low complexity" evidence="1">
    <location>
        <begin position="423"/>
        <end position="455"/>
    </location>
</feature>
<dbReference type="STRING" id="7375.A0A0L0CJP7"/>
<evidence type="ECO:0000313" key="4">
    <source>
        <dbReference type="Proteomes" id="UP000037069"/>
    </source>
</evidence>
<protein>
    <recommendedName>
        <fullName evidence="2">F-box domain-containing protein</fullName>
    </recommendedName>
</protein>
<organism evidence="3 4">
    <name type="scientific">Lucilia cuprina</name>
    <name type="common">Green bottle fly</name>
    <name type="synonym">Australian sheep blowfly</name>
    <dbReference type="NCBI Taxonomy" id="7375"/>
    <lineage>
        <taxon>Eukaryota</taxon>
        <taxon>Metazoa</taxon>
        <taxon>Ecdysozoa</taxon>
        <taxon>Arthropoda</taxon>
        <taxon>Hexapoda</taxon>
        <taxon>Insecta</taxon>
        <taxon>Pterygota</taxon>
        <taxon>Neoptera</taxon>
        <taxon>Endopterygota</taxon>
        <taxon>Diptera</taxon>
        <taxon>Brachycera</taxon>
        <taxon>Muscomorpha</taxon>
        <taxon>Oestroidea</taxon>
        <taxon>Calliphoridae</taxon>
        <taxon>Luciliinae</taxon>
        <taxon>Lucilia</taxon>
    </lineage>
</organism>
<dbReference type="Pfam" id="PF12937">
    <property type="entry name" value="F-box-like"/>
    <property type="match status" value="1"/>
</dbReference>